<keyword evidence="5" id="KW-1185">Reference proteome</keyword>
<name>A0A1K0GDY6_9BASI</name>
<dbReference type="Proteomes" id="UP000179920">
    <property type="component" value="Chromosome XXII"/>
</dbReference>
<accession>A0A1K0GDY6</accession>
<organism evidence="2 4">
    <name type="scientific">Ustilago bromivora</name>
    <dbReference type="NCBI Taxonomy" id="307758"/>
    <lineage>
        <taxon>Eukaryota</taxon>
        <taxon>Fungi</taxon>
        <taxon>Dikarya</taxon>
        <taxon>Basidiomycota</taxon>
        <taxon>Ustilaginomycotina</taxon>
        <taxon>Ustilaginomycetes</taxon>
        <taxon>Ustilaginales</taxon>
        <taxon>Ustilaginaceae</taxon>
        <taxon>Ustilago</taxon>
    </lineage>
</organism>
<evidence type="ECO:0000313" key="4">
    <source>
        <dbReference type="Proteomes" id="UP000179920"/>
    </source>
</evidence>
<dbReference type="AlphaFoldDB" id="A0A1K0GDY6"/>
<sequence>MPTSPYQTRSPTAANTPPPEVAAAPSRCRWIVVWLHPHEVSAPEANPPASPVSALVADPLASLVTLAPLEPLFLGMDDDTVVSSPPGSPPPVHVEPGLMGEDYSLASPPHDLYDVDVRHPLLDLTTPERQAAWEAELAWTPTPPPTTDEIVDMVLASSRAATPVYRLEV</sequence>
<evidence type="ECO:0000313" key="3">
    <source>
        <dbReference type="EMBL" id="SYW80335.1"/>
    </source>
</evidence>
<reference evidence="2" key="1">
    <citation type="submission" date="2016-04" db="EMBL/GenBank/DDBJ databases">
        <authorList>
            <person name="Evans L.H."/>
            <person name="Alamgir A."/>
            <person name="Owens N."/>
            <person name="Weber N.D."/>
            <person name="Virtaneva K."/>
            <person name="Barbian K."/>
            <person name="Babar A."/>
            <person name="Rosenke K."/>
        </authorList>
    </citation>
    <scope>NUCLEOTIDE SEQUENCE</scope>
    <source>
        <strain evidence="2">UB2112</strain>
    </source>
</reference>
<gene>
    <name evidence="3" type="ORF">UBRO2_03603</name>
    <name evidence="2" type="ORF">UBRO_20336</name>
</gene>
<proteinExistence type="predicted"/>
<protein>
    <submittedName>
        <fullName evidence="2">Uncharacterized protein</fullName>
    </submittedName>
</protein>
<dbReference type="OrthoDB" id="2557747at2759"/>
<feature type="compositionally biased region" description="Polar residues" evidence="1">
    <location>
        <begin position="1"/>
        <end position="15"/>
    </location>
</feature>
<dbReference type="Proteomes" id="UP000658997">
    <property type="component" value="Unassembled WGS sequence"/>
</dbReference>
<evidence type="ECO:0000313" key="2">
    <source>
        <dbReference type="EMBL" id="SAM86290.1"/>
    </source>
</evidence>
<dbReference type="EMBL" id="ULHB01000070">
    <property type="protein sequence ID" value="SYW80335.1"/>
    <property type="molecule type" value="Genomic_DNA"/>
</dbReference>
<reference evidence="4" key="2">
    <citation type="submission" date="2016-04" db="EMBL/GenBank/DDBJ databases">
        <authorList>
            <person name="Guldener U."/>
            <person name="Guldener U."/>
        </authorList>
    </citation>
    <scope>NUCLEOTIDE SEQUENCE [LARGE SCALE GENOMIC DNA]</scope>
    <source>
        <strain evidence="4">UB2112</strain>
    </source>
</reference>
<evidence type="ECO:0000256" key="1">
    <source>
        <dbReference type="SAM" id="MobiDB-lite"/>
    </source>
</evidence>
<dbReference type="EMBL" id="LT558138">
    <property type="protein sequence ID" value="SAM86290.1"/>
    <property type="molecule type" value="Genomic_DNA"/>
</dbReference>
<evidence type="ECO:0000313" key="5">
    <source>
        <dbReference type="Proteomes" id="UP000658997"/>
    </source>
</evidence>
<reference evidence="3" key="3">
    <citation type="submission" date="2018-08" db="EMBL/GenBank/DDBJ databases">
        <authorList>
            <person name="Guldener U."/>
        </authorList>
    </citation>
    <scope>NUCLEOTIDE SEQUENCE</scope>
    <source>
        <strain evidence="3">UB2</strain>
    </source>
</reference>
<feature type="region of interest" description="Disordered" evidence="1">
    <location>
        <begin position="1"/>
        <end position="22"/>
    </location>
</feature>